<dbReference type="InterPro" id="IPR011705">
    <property type="entry name" value="BACK"/>
</dbReference>
<keyword evidence="2" id="KW-0677">Repeat</keyword>
<protein>
    <recommendedName>
        <fullName evidence="7">BTB domain-containing protein</fullName>
    </recommendedName>
</protein>
<dbReference type="CDD" id="cd00121">
    <property type="entry name" value="MATH"/>
    <property type="match status" value="1"/>
</dbReference>
<dbReference type="InterPro" id="IPR000210">
    <property type="entry name" value="BTB/POZ_dom"/>
</dbReference>
<dbReference type="eggNOG" id="KOG1863">
    <property type="taxonomic scope" value="Eukaryota"/>
</dbReference>
<dbReference type="SUPFAM" id="SSF49599">
    <property type="entry name" value="TRAF domain-like"/>
    <property type="match status" value="1"/>
</dbReference>
<dbReference type="InterPro" id="IPR008974">
    <property type="entry name" value="TRAF-like"/>
</dbReference>
<dbReference type="Proteomes" id="UP000013827">
    <property type="component" value="Unassembled WGS sequence"/>
</dbReference>
<evidence type="ECO:0000313" key="6">
    <source>
        <dbReference type="Proteomes" id="UP000013827"/>
    </source>
</evidence>
<reference evidence="5" key="2">
    <citation type="submission" date="2024-10" db="UniProtKB">
        <authorList>
            <consortium name="EnsemblProtists"/>
        </authorList>
    </citation>
    <scope>IDENTIFICATION</scope>
</reference>
<evidence type="ECO:0000313" key="5">
    <source>
        <dbReference type="EnsemblProtists" id="EOD07236"/>
    </source>
</evidence>
<sequence length="414" mass="45031">MHAPRSPKRPAPADDAADGYVKLIGGTPFPEALQEQREAGDFCDAVIMAGGQRFVAHRAVLAGTSLYFRGMYKSMMADSHDAHTLPAISADSFAAMLSWMYKGRCVLGSNDELVPVLEAASLLQVHPLRDTAAVAIAKRLTADSCVGAWDLAERLSLDALRDEARTACLACWPELRAAPEKLATIKLDRLADLLGDDCLKVQEEAEVLDAIDAWVSAQKPSAPSEEAVARLVAQVRFPLLSAEQCTQAASQPCMQGAAAMKAAFLSLATRKATERQPCWLQEGGAPGEFVWSIAQFSALEERTDSPIFEYAGIRWCLLVFPRGNKADSLAVYLKAVDAATKPCAASFCFTIPSAKSDKSVTKDSEHKFESDKMDWGFREMILLAELRDPECGYLAEDKLTISLKIRNPRLLDSA</sequence>
<accession>A0A0D3I7K1</accession>
<evidence type="ECO:0000256" key="2">
    <source>
        <dbReference type="ARBA" id="ARBA00022737"/>
    </source>
</evidence>
<dbReference type="Pfam" id="PF00651">
    <property type="entry name" value="BTB"/>
    <property type="match status" value="1"/>
</dbReference>
<dbReference type="KEGG" id="ehx:EMIHUDRAFT_97052"/>
<dbReference type="SMART" id="SM00225">
    <property type="entry name" value="BTB"/>
    <property type="match status" value="1"/>
</dbReference>
<evidence type="ECO:0000259" key="3">
    <source>
        <dbReference type="PROSITE" id="PS50097"/>
    </source>
</evidence>
<reference evidence="6" key="1">
    <citation type="journal article" date="2013" name="Nature">
        <title>Pan genome of the phytoplankton Emiliania underpins its global distribution.</title>
        <authorList>
            <person name="Read B.A."/>
            <person name="Kegel J."/>
            <person name="Klute M.J."/>
            <person name="Kuo A."/>
            <person name="Lefebvre S.C."/>
            <person name="Maumus F."/>
            <person name="Mayer C."/>
            <person name="Miller J."/>
            <person name="Monier A."/>
            <person name="Salamov A."/>
            <person name="Young J."/>
            <person name="Aguilar M."/>
            <person name="Claverie J.M."/>
            <person name="Frickenhaus S."/>
            <person name="Gonzalez K."/>
            <person name="Herman E.K."/>
            <person name="Lin Y.C."/>
            <person name="Napier J."/>
            <person name="Ogata H."/>
            <person name="Sarno A.F."/>
            <person name="Shmutz J."/>
            <person name="Schroeder D."/>
            <person name="de Vargas C."/>
            <person name="Verret F."/>
            <person name="von Dassow P."/>
            <person name="Valentin K."/>
            <person name="Van de Peer Y."/>
            <person name="Wheeler G."/>
            <person name="Dacks J.B."/>
            <person name="Delwiche C.F."/>
            <person name="Dyhrman S.T."/>
            <person name="Glockner G."/>
            <person name="John U."/>
            <person name="Richards T."/>
            <person name="Worden A.Z."/>
            <person name="Zhang X."/>
            <person name="Grigoriev I.V."/>
            <person name="Allen A.E."/>
            <person name="Bidle K."/>
            <person name="Borodovsky M."/>
            <person name="Bowler C."/>
            <person name="Brownlee C."/>
            <person name="Cock J.M."/>
            <person name="Elias M."/>
            <person name="Gladyshev V.N."/>
            <person name="Groth M."/>
            <person name="Guda C."/>
            <person name="Hadaegh A."/>
            <person name="Iglesias-Rodriguez M.D."/>
            <person name="Jenkins J."/>
            <person name="Jones B.M."/>
            <person name="Lawson T."/>
            <person name="Leese F."/>
            <person name="Lindquist E."/>
            <person name="Lobanov A."/>
            <person name="Lomsadze A."/>
            <person name="Malik S.B."/>
            <person name="Marsh M.E."/>
            <person name="Mackinder L."/>
            <person name="Mock T."/>
            <person name="Mueller-Roeber B."/>
            <person name="Pagarete A."/>
            <person name="Parker M."/>
            <person name="Probert I."/>
            <person name="Quesneville H."/>
            <person name="Raines C."/>
            <person name="Rensing S.A."/>
            <person name="Riano-Pachon D.M."/>
            <person name="Richier S."/>
            <person name="Rokitta S."/>
            <person name="Shiraiwa Y."/>
            <person name="Soanes D.M."/>
            <person name="van der Giezen M."/>
            <person name="Wahlund T.M."/>
            <person name="Williams B."/>
            <person name="Wilson W."/>
            <person name="Wolfe G."/>
            <person name="Wurch L.L."/>
        </authorList>
    </citation>
    <scope>NUCLEOTIDE SEQUENCE</scope>
</reference>
<name>A0A0D3I7K1_EMIH1</name>
<dbReference type="GeneID" id="17253277"/>
<dbReference type="PROSITE" id="PS50097">
    <property type="entry name" value="BTB"/>
    <property type="match status" value="1"/>
</dbReference>
<organism evidence="5 6">
    <name type="scientific">Emiliania huxleyi (strain CCMP1516)</name>
    <dbReference type="NCBI Taxonomy" id="280463"/>
    <lineage>
        <taxon>Eukaryota</taxon>
        <taxon>Haptista</taxon>
        <taxon>Haptophyta</taxon>
        <taxon>Prymnesiophyceae</taxon>
        <taxon>Isochrysidales</taxon>
        <taxon>Noelaerhabdaceae</taxon>
        <taxon>Emiliania</taxon>
    </lineage>
</organism>
<dbReference type="PANTHER" id="PTHR24412">
    <property type="entry name" value="KELCH PROTEIN"/>
    <property type="match status" value="1"/>
</dbReference>
<dbReference type="RefSeq" id="XP_005759665.1">
    <property type="nucleotide sequence ID" value="XM_005759608.1"/>
</dbReference>
<feature type="domain" description="BTB" evidence="3">
    <location>
        <begin position="43"/>
        <end position="109"/>
    </location>
</feature>
<evidence type="ECO:0000259" key="4">
    <source>
        <dbReference type="PROSITE" id="PS50144"/>
    </source>
</evidence>
<evidence type="ECO:0000256" key="1">
    <source>
        <dbReference type="ARBA" id="ARBA00022441"/>
    </source>
</evidence>
<dbReference type="HOGENOM" id="CLU_664685_0_0_1"/>
<dbReference type="PANTHER" id="PTHR24412:SF489">
    <property type="entry name" value="RING FINGER DOMAIN AND KELCH REPEAT-CONTAINING PROTEIN DDB_G0271372"/>
    <property type="match status" value="1"/>
</dbReference>
<evidence type="ECO:0008006" key="7">
    <source>
        <dbReference type="Google" id="ProtNLM"/>
    </source>
</evidence>
<dbReference type="Gene3D" id="2.60.210.10">
    <property type="entry name" value="Apoptosis, Tumor Necrosis Factor Receptor Associated Protein 2, Chain A"/>
    <property type="match status" value="1"/>
</dbReference>
<dbReference type="SUPFAM" id="SSF54695">
    <property type="entry name" value="POZ domain"/>
    <property type="match status" value="1"/>
</dbReference>
<keyword evidence="6" id="KW-1185">Reference proteome</keyword>
<dbReference type="SMART" id="SM00061">
    <property type="entry name" value="MATH"/>
    <property type="match status" value="1"/>
</dbReference>
<dbReference type="eggNOG" id="KOG4441">
    <property type="taxonomic scope" value="Eukaryota"/>
</dbReference>
<dbReference type="PROSITE" id="PS50144">
    <property type="entry name" value="MATH"/>
    <property type="match status" value="1"/>
</dbReference>
<dbReference type="EnsemblProtists" id="EOD07236">
    <property type="protein sequence ID" value="EOD07236"/>
    <property type="gene ID" value="EMIHUDRAFT_97052"/>
</dbReference>
<dbReference type="Gene3D" id="1.25.40.420">
    <property type="match status" value="1"/>
</dbReference>
<dbReference type="InterPro" id="IPR011333">
    <property type="entry name" value="SKP1/BTB/POZ_sf"/>
</dbReference>
<dbReference type="PaxDb" id="2903-EOD07236"/>
<dbReference type="Gene3D" id="3.30.710.10">
    <property type="entry name" value="Potassium Channel Kv1.1, Chain A"/>
    <property type="match status" value="1"/>
</dbReference>
<dbReference type="Pfam" id="PF07707">
    <property type="entry name" value="BACK"/>
    <property type="match status" value="1"/>
</dbReference>
<dbReference type="CDD" id="cd18186">
    <property type="entry name" value="BTB_POZ_ZBTB_KLHL-like"/>
    <property type="match status" value="1"/>
</dbReference>
<dbReference type="Pfam" id="PF22486">
    <property type="entry name" value="MATH_2"/>
    <property type="match status" value="1"/>
</dbReference>
<keyword evidence="1" id="KW-0880">Kelch repeat</keyword>
<dbReference type="InterPro" id="IPR002083">
    <property type="entry name" value="MATH/TRAF_dom"/>
</dbReference>
<dbReference type="SMART" id="SM00875">
    <property type="entry name" value="BACK"/>
    <property type="match status" value="1"/>
</dbReference>
<dbReference type="AlphaFoldDB" id="A0A0D3I7K1"/>
<proteinExistence type="predicted"/>
<feature type="domain" description="MATH" evidence="4">
    <location>
        <begin position="286"/>
        <end position="405"/>
    </location>
</feature>